<dbReference type="EMBL" id="GBYX01472001">
    <property type="protein sequence ID" value="JAO09653.1"/>
    <property type="molecule type" value="Transcribed_RNA"/>
</dbReference>
<evidence type="ECO:0000256" key="1">
    <source>
        <dbReference type="ARBA" id="ARBA00022729"/>
    </source>
</evidence>
<evidence type="ECO:0000256" key="2">
    <source>
        <dbReference type="PROSITE-ProRule" id="PRU00557"/>
    </source>
</evidence>
<dbReference type="GO" id="GO:0030301">
    <property type="term" value="P:cholesterol transport"/>
    <property type="evidence" value="ECO:0007669"/>
    <property type="project" value="TreeGrafter"/>
</dbReference>
<organism evidence="5">
    <name type="scientific">Poeciliopsis prolifica</name>
    <name type="common">blackstripe livebearer</name>
    <dbReference type="NCBI Taxonomy" id="188132"/>
    <lineage>
        <taxon>Eukaryota</taxon>
        <taxon>Metazoa</taxon>
        <taxon>Chordata</taxon>
        <taxon>Craniata</taxon>
        <taxon>Vertebrata</taxon>
        <taxon>Euteleostomi</taxon>
        <taxon>Actinopterygii</taxon>
        <taxon>Neopterygii</taxon>
        <taxon>Teleostei</taxon>
        <taxon>Neoteleostei</taxon>
        <taxon>Acanthomorphata</taxon>
        <taxon>Ovalentaria</taxon>
        <taxon>Atherinomorphae</taxon>
        <taxon>Cyprinodontiformes</taxon>
        <taxon>Poeciliidae</taxon>
        <taxon>Poeciliinae</taxon>
        <taxon>Poeciliopsis</taxon>
    </lineage>
</organism>
<dbReference type="InterPro" id="IPR015816">
    <property type="entry name" value="Vitellinogen_b-sht_N"/>
</dbReference>
<reference evidence="5" key="1">
    <citation type="submission" date="2014-12" db="EMBL/GenBank/DDBJ databases">
        <title>Parallel Evolution in Life History Adaptation Evident in the Tissue-Specific Poeciliopsis prolifica transcriptome.</title>
        <authorList>
            <person name="Jue N.K."/>
            <person name="Foley R.J."/>
            <person name="Obergfell C."/>
            <person name="Reznick D.N."/>
            <person name="O'Neill R.J."/>
            <person name="O'Neill M.J."/>
        </authorList>
    </citation>
    <scope>NUCLEOTIDE SEQUENCE</scope>
</reference>
<dbReference type="GO" id="GO:0050750">
    <property type="term" value="F:low-density lipoprotein particle receptor binding"/>
    <property type="evidence" value="ECO:0007669"/>
    <property type="project" value="TreeGrafter"/>
</dbReference>
<dbReference type="InterPro" id="IPR052418">
    <property type="entry name" value="Apolipoprotein_B"/>
</dbReference>
<feature type="signal peptide" evidence="3">
    <location>
        <begin position="1"/>
        <end position="20"/>
    </location>
</feature>
<feature type="domain" description="Vitellogenin" evidence="4">
    <location>
        <begin position="34"/>
        <end position="240"/>
    </location>
</feature>
<dbReference type="GO" id="GO:0042632">
    <property type="term" value="P:cholesterol homeostasis"/>
    <property type="evidence" value="ECO:0007669"/>
    <property type="project" value="TreeGrafter"/>
</dbReference>
<sequence length="240" mass="26413">MGVSKLCLLLLLSISSLALAQDETLSSCLLAQRYKPLHKYEYQYEAESLNAISGASELKNGPKASCKVEIEVPQMCSFILHTTGCSLSEVVDTDANGNPVFLPAASSDGFAAEMERHPLKFVVEGEYDVKLFPADGETTTILNFKRGIVSALAVPLLEEDKNSNMPTIHGKCMTSYTSNAREDIDTDINLHRDLSTCDKFVPIRDHSSPLALITGMHYPLAQLIRSSQTCNYKFDNEKNT</sequence>
<name>A0A0S7EYM0_9TELE</name>
<dbReference type="PROSITE" id="PS51211">
    <property type="entry name" value="VITELLOGENIN"/>
    <property type="match status" value="1"/>
</dbReference>
<accession>A0A0S7EYM0</accession>
<dbReference type="Pfam" id="PF01347">
    <property type="entry name" value="Vitellogenin_N"/>
    <property type="match status" value="1"/>
</dbReference>
<dbReference type="GO" id="GO:0042953">
    <property type="term" value="P:lipoprotein transport"/>
    <property type="evidence" value="ECO:0007669"/>
    <property type="project" value="TreeGrafter"/>
</dbReference>
<dbReference type="GO" id="GO:0006642">
    <property type="term" value="P:triglyceride mobilization"/>
    <property type="evidence" value="ECO:0007669"/>
    <property type="project" value="TreeGrafter"/>
</dbReference>
<dbReference type="PANTHER" id="PTHR13769:SF5">
    <property type="entry name" value="APOLIPOPROTEIN B-100-RELATED"/>
    <property type="match status" value="1"/>
</dbReference>
<dbReference type="SUPFAM" id="SSF56968">
    <property type="entry name" value="Lipovitellin-phosvitin complex, beta-sheet shell regions"/>
    <property type="match status" value="1"/>
</dbReference>
<dbReference type="GO" id="GO:0034362">
    <property type="term" value="C:low-density lipoprotein particle"/>
    <property type="evidence" value="ECO:0007669"/>
    <property type="project" value="TreeGrafter"/>
</dbReference>
<proteinExistence type="predicted"/>
<dbReference type="GO" id="GO:0120020">
    <property type="term" value="F:cholesterol transfer activity"/>
    <property type="evidence" value="ECO:0007669"/>
    <property type="project" value="TreeGrafter"/>
</dbReference>
<dbReference type="GO" id="GO:0034359">
    <property type="term" value="C:mature chylomicron"/>
    <property type="evidence" value="ECO:0007669"/>
    <property type="project" value="TreeGrafter"/>
</dbReference>
<dbReference type="InterPro" id="IPR015819">
    <property type="entry name" value="Lipid_transp_b-sht_shell"/>
</dbReference>
<evidence type="ECO:0000256" key="3">
    <source>
        <dbReference type="SAM" id="SignalP"/>
    </source>
</evidence>
<evidence type="ECO:0000259" key="4">
    <source>
        <dbReference type="PROSITE" id="PS51211"/>
    </source>
</evidence>
<protein>
    <submittedName>
        <fullName evidence="5">APOB</fullName>
    </submittedName>
</protein>
<feature type="chain" id="PRO_5006635108" evidence="3">
    <location>
        <begin position="21"/>
        <end position="240"/>
    </location>
</feature>
<dbReference type="PANTHER" id="PTHR13769">
    <property type="entry name" value="APOLIPOPROTEIN B"/>
    <property type="match status" value="1"/>
</dbReference>
<dbReference type="Gene3D" id="2.30.230.10">
    <property type="entry name" value="Lipovitellin, beta-sheet shell regions, chain A"/>
    <property type="match status" value="1"/>
</dbReference>
<keyword evidence="1 3" id="KW-0732">Signal</keyword>
<comment type="caution">
    <text evidence="2">Lacks conserved residue(s) required for the propagation of feature annotation.</text>
</comment>
<gene>
    <name evidence="5" type="primary">APOB</name>
</gene>
<dbReference type="AlphaFoldDB" id="A0A0S7EYM0"/>
<dbReference type="GO" id="GO:0034361">
    <property type="term" value="C:very-low-density lipoprotein particle"/>
    <property type="evidence" value="ECO:0007669"/>
    <property type="project" value="TreeGrafter"/>
</dbReference>
<evidence type="ECO:0000313" key="5">
    <source>
        <dbReference type="EMBL" id="JAO09653.1"/>
    </source>
</evidence>
<dbReference type="InterPro" id="IPR001747">
    <property type="entry name" value="Vitellogenin_N"/>
</dbReference>